<organism evidence="15 16">
    <name type="scientific">Sphingobium phenoxybenzoativorans</name>
    <dbReference type="NCBI Taxonomy" id="1592790"/>
    <lineage>
        <taxon>Bacteria</taxon>
        <taxon>Pseudomonadati</taxon>
        <taxon>Pseudomonadota</taxon>
        <taxon>Alphaproteobacteria</taxon>
        <taxon>Sphingomonadales</taxon>
        <taxon>Sphingomonadaceae</taxon>
        <taxon>Sphingobium</taxon>
    </lineage>
</organism>
<feature type="transmembrane region" description="Helical" evidence="13">
    <location>
        <begin position="62"/>
        <end position="80"/>
    </location>
</feature>
<comment type="pathway">
    <text evidence="2">Glycan metabolism; osmoregulated periplasmic glucan (OPG) biosynthesis.</text>
</comment>
<dbReference type="RefSeq" id="WP_212609331.1">
    <property type="nucleotide sequence ID" value="NZ_CP073910.1"/>
</dbReference>
<keyword evidence="5" id="KW-1003">Cell membrane</keyword>
<dbReference type="GO" id="GO:0005886">
    <property type="term" value="C:plasma membrane"/>
    <property type="evidence" value="ECO:0007669"/>
    <property type="project" value="UniProtKB-SubCell"/>
</dbReference>
<gene>
    <name evidence="15" type="primary">mdoH</name>
    <name evidence="15" type="ORF">KFK14_23330</name>
</gene>
<dbReference type="KEGG" id="spph:KFK14_23330"/>
<feature type="region of interest" description="Disordered" evidence="12">
    <location>
        <begin position="1"/>
        <end position="24"/>
    </location>
</feature>
<sequence length="639" mass="70074">MWQGESSTARPFIGPRRPSDLPQAFESLPPEQTIAMPEQNFREAPDMTVPPRPVRGGDVDAAAKRVLVMALALLPALLAAHEMKRTIGLDGFSVLEIVYLALFVPLFAWIAFGCATSVIGFFLMAFDGGKRVQPYRPARPRTLEGRTAVLLPVCNEDFLAVLGRLSIMERSLGKVMGGDRFDFFVLSDSNAENGLIEEQAYRQMQPSFARNVYYRRRAVNTGRKPGNIAEWVQRFGGGYDYMLVLDADSVMGGQTMVRLAVDMECHPRLGLIQTVPSVVGASTLFSRWQQFANRLYGPMGAAGMIWWARSEGTFWGHNAIIRVKAFADSCGLPTLRGPAPFGGHIMSHDMVEAALLRRRGWAVHMVMADDSFEEFPPSLPDLATRDRRWCQGNIQHVPLLMRVAGLHPVNRFQLLVGASAYLTSPMWLALILVVLVGEWQGTWQAGTVLPSGALLGLTAALLFGPKFLALGWALANRTRRASFGGAGALIKGVLVESILSIMMAPVAMLTQTINLISIMFGQKAAWNGQTRDRDGMSMIQALWVFKYHIALGVGLTVLALQGGVSMFWLMPVIAGLLFAPAFAAITARKDLGRYAASRGLFIVPEPWWKTAKPKLQEKYGPAGKSVQPEPKIALAANDC</sequence>
<dbReference type="GO" id="GO:0016758">
    <property type="term" value="F:hexosyltransferase activity"/>
    <property type="evidence" value="ECO:0007669"/>
    <property type="project" value="TreeGrafter"/>
</dbReference>
<reference evidence="15" key="1">
    <citation type="submission" date="2021-04" db="EMBL/GenBank/DDBJ databases">
        <title>Isolation of p-tert-butylphenol degrading bacteria Sphingobium phenoxybenzoativorans Tas13 from active sludge.</title>
        <authorList>
            <person name="Li Y."/>
        </authorList>
    </citation>
    <scope>NUCLEOTIDE SEQUENCE</scope>
    <source>
        <strain evidence="15">Tas13</strain>
    </source>
</reference>
<evidence type="ECO:0000313" key="16">
    <source>
        <dbReference type="Proteomes" id="UP000681425"/>
    </source>
</evidence>
<evidence type="ECO:0000256" key="1">
    <source>
        <dbReference type="ARBA" id="ARBA00004429"/>
    </source>
</evidence>
<evidence type="ECO:0000256" key="3">
    <source>
        <dbReference type="ARBA" id="ARBA00009337"/>
    </source>
</evidence>
<feature type="domain" description="Glycosyltransferase 2-like" evidence="14">
    <location>
        <begin position="243"/>
        <end position="436"/>
    </location>
</feature>
<accession>A0A975Q1D2</accession>
<feature type="transmembrane region" description="Helical" evidence="13">
    <location>
        <begin position="566"/>
        <end position="585"/>
    </location>
</feature>
<feature type="transmembrane region" description="Helical" evidence="13">
    <location>
        <begin position="448"/>
        <end position="469"/>
    </location>
</feature>
<dbReference type="EMBL" id="CP073910">
    <property type="protein sequence ID" value="QUT05830.1"/>
    <property type="molecule type" value="Genomic_DNA"/>
</dbReference>
<evidence type="ECO:0000256" key="12">
    <source>
        <dbReference type="SAM" id="MobiDB-lite"/>
    </source>
</evidence>
<keyword evidence="10 13" id="KW-1133">Transmembrane helix</keyword>
<evidence type="ECO:0000256" key="5">
    <source>
        <dbReference type="ARBA" id="ARBA00022475"/>
    </source>
</evidence>
<dbReference type="Gene3D" id="3.90.550.10">
    <property type="entry name" value="Spore Coat Polysaccharide Biosynthesis Protein SpsA, Chain A"/>
    <property type="match status" value="1"/>
</dbReference>
<evidence type="ECO:0000256" key="4">
    <source>
        <dbReference type="ARBA" id="ARBA00020585"/>
    </source>
</evidence>
<evidence type="ECO:0000256" key="6">
    <source>
        <dbReference type="ARBA" id="ARBA00022519"/>
    </source>
</evidence>
<keyword evidence="8 15" id="KW-0808">Transferase</keyword>
<keyword evidence="6" id="KW-0997">Cell inner membrane</keyword>
<dbReference type="NCBIfam" id="NF003962">
    <property type="entry name" value="PRK05454.2-5"/>
    <property type="match status" value="1"/>
</dbReference>
<keyword evidence="7 15" id="KW-0328">Glycosyltransferase</keyword>
<dbReference type="InterPro" id="IPR001173">
    <property type="entry name" value="Glyco_trans_2-like"/>
</dbReference>
<evidence type="ECO:0000256" key="9">
    <source>
        <dbReference type="ARBA" id="ARBA00022692"/>
    </source>
</evidence>
<dbReference type="InterPro" id="IPR029044">
    <property type="entry name" value="Nucleotide-diphossugar_trans"/>
</dbReference>
<dbReference type="Pfam" id="PF13632">
    <property type="entry name" value="Glyco_trans_2_3"/>
    <property type="match status" value="1"/>
</dbReference>
<keyword evidence="16" id="KW-1185">Reference proteome</keyword>
<dbReference type="NCBIfam" id="NF003958">
    <property type="entry name" value="PRK05454.2-1"/>
    <property type="match status" value="1"/>
</dbReference>
<comment type="similarity">
    <text evidence="3">Belongs to the glycosyltransferase 2 family. OpgH subfamily.</text>
</comment>
<evidence type="ECO:0000259" key="14">
    <source>
        <dbReference type="Pfam" id="PF13632"/>
    </source>
</evidence>
<dbReference type="AlphaFoldDB" id="A0A975Q1D2"/>
<evidence type="ECO:0000256" key="8">
    <source>
        <dbReference type="ARBA" id="ARBA00022679"/>
    </source>
</evidence>
<keyword evidence="11 13" id="KW-0472">Membrane</keyword>
<dbReference type="InterPro" id="IPR050321">
    <property type="entry name" value="Glycosyltr_2/OpgH_subfam"/>
</dbReference>
<feature type="transmembrane region" description="Helical" evidence="13">
    <location>
        <begin position="100"/>
        <end position="126"/>
    </location>
</feature>
<dbReference type="Proteomes" id="UP000681425">
    <property type="component" value="Chromosome"/>
</dbReference>
<name>A0A975Q1D2_9SPHN</name>
<evidence type="ECO:0000256" key="2">
    <source>
        <dbReference type="ARBA" id="ARBA00005001"/>
    </source>
</evidence>
<dbReference type="PANTHER" id="PTHR43867:SF5">
    <property type="entry name" value="GLUCANS BIOSYNTHESIS GLUCOSYLTRANSFERASE H"/>
    <property type="match status" value="1"/>
</dbReference>
<evidence type="ECO:0000256" key="13">
    <source>
        <dbReference type="SAM" id="Phobius"/>
    </source>
</evidence>
<proteinExistence type="inferred from homology"/>
<feature type="transmembrane region" description="Helical" evidence="13">
    <location>
        <begin position="538"/>
        <end position="560"/>
    </location>
</feature>
<evidence type="ECO:0000256" key="7">
    <source>
        <dbReference type="ARBA" id="ARBA00022676"/>
    </source>
</evidence>
<feature type="transmembrane region" description="Helical" evidence="13">
    <location>
        <begin position="412"/>
        <end position="436"/>
    </location>
</feature>
<protein>
    <recommendedName>
        <fullName evidence="4">Glucans biosynthesis glucosyltransferase H</fullName>
    </recommendedName>
</protein>
<dbReference type="PANTHER" id="PTHR43867">
    <property type="entry name" value="CELLULOSE SYNTHASE CATALYTIC SUBUNIT A [UDP-FORMING]"/>
    <property type="match status" value="1"/>
</dbReference>
<evidence type="ECO:0000256" key="11">
    <source>
        <dbReference type="ARBA" id="ARBA00023136"/>
    </source>
</evidence>
<comment type="subcellular location">
    <subcellularLocation>
        <location evidence="1">Cell inner membrane</location>
        <topology evidence="1">Multi-pass membrane protein</topology>
    </subcellularLocation>
</comment>
<evidence type="ECO:0000313" key="15">
    <source>
        <dbReference type="EMBL" id="QUT05830.1"/>
    </source>
</evidence>
<evidence type="ECO:0000256" key="10">
    <source>
        <dbReference type="ARBA" id="ARBA00022989"/>
    </source>
</evidence>
<dbReference type="SUPFAM" id="SSF53448">
    <property type="entry name" value="Nucleotide-diphospho-sugar transferases"/>
    <property type="match status" value="1"/>
</dbReference>
<keyword evidence="9 13" id="KW-0812">Transmembrane</keyword>